<dbReference type="InterPro" id="IPR002048">
    <property type="entry name" value="EF_hand_dom"/>
</dbReference>
<feature type="region of interest" description="Disordered" evidence="10">
    <location>
        <begin position="48"/>
        <end position="84"/>
    </location>
</feature>
<accession>A0A1Z5JWQ6</accession>
<keyword evidence="3 14" id="KW-0548">Nucleotidyltransferase</keyword>
<keyword evidence="9" id="KW-0129">CBS domain</keyword>
<comment type="cofactor">
    <cofactor evidence="1">
        <name>Mg(2+)</name>
        <dbReference type="ChEBI" id="CHEBI:18420"/>
    </cofactor>
</comment>
<sequence length="726" mass="79809">MRRLLRCGFCPLVLFFLLTAVSCFTEIRYRQHRIVELKVAEQHEASSAATASIPSDTIVTRTGGGGSEEATVEKVTKSPKQQPKTLISDHPILSLDPSKGYNVVLTHSTADFDSLASAVGLAKLWSAEAVPTSSDVKSFDSASHVPTYVVLPRGAHPSVQRFLSLHKHLFPIRSLKSLPSPAGRLNRLALVDAQRKERLIPAEGLLEHAKRITVVDHHVDQDSDIAADDYVVDKVGSVTTLIAERLQQQQVLLTEAEATLLALGIHADTGNLCFDNTTPRDAYSLAWCLSQGASQTAIAEHVNSPLSPEQQSVLTRALLHVNTTVVNGVTISTVLLQADAFIQGLAAVTQDALELSSSDIFLMGLVYGSSKRKDDFSVSVQALLPSLSPPNKDVAQTEQFLRDAFRERDLDQSGDLDAREISRALNQAGVVTTPSQIQKLVRAMDTDGDGQVDCQEFVDFVMAQQQKQQQQTKKNHMIVIGRVKASANLKDVKLNHLLEPFGGGGHPKAASATLRVFEETQAAEILQSLVDQLVEHALPEQATVADFMMSPVLSVTPDMTEVQVERLFTRLDVRALPVVNPTDNTVIGLVTYKEVAAAKQRLWNKEQKRQQQEQQALAKGASLPVTDEKQLHTTVKAWMKQHFQTVEASATMQDVELILLENDIGCIPVVETGTQTLVGMVTRTDLLRQHRYYPSLPYHNKGMADSIAARKPIIELRKRLKQFDIE</sequence>
<dbReference type="Gene3D" id="3.10.580.10">
    <property type="entry name" value="CBS-domain"/>
    <property type="match status" value="1"/>
</dbReference>
<feature type="domain" description="EF-hand" evidence="12">
    <location>
        <begin position="432"/>
        <end position="467"/>
    </location>
</feature>
<keyword evidence="2" id="KW-0819">tRNA processing</keyword>
<keyword evidence="7" id="KW-0460">Magnesium</keyword>
<dbReference type="CDD" id="cd00051">
    <property type="entry name" value="EFh"/>
    <property type="match status" value="1"/>
</dbReference>
<name>A0A1Z5JWQ6_FISSO</name>
<evidence type="ECO:0000256" key="1">
    <source>
        <dbReference type="ARBA" id="ARBA00001946"/>
    </source>
</evidence>
<protein>
    <submittedName>
        <fullName evidence="14">tRNA nucleotidyltransferase</fullName>
        <ecNumber evidence="14">2.7.7.72</ecNumber>
    </submittedName>
</protein>
<keyword evidence="8" id="KW-0694">RNA-binding</keyword>
<keyword evidence="5" id="KW-0547">Nucleotide-binding</keyword>
<keyword evidence="15" id="KW-1185">Reference proteome</keyword>
<dbReference type="PROSITE" id="PS00018">
    <property type="entry name" value="EF_HAND_1"/>
    <property type="match status" value="2"/>
</dbReference>
<organism evidence="14 15">
    <name type="scientific">Fistulifera solaris</name>
    <name type="common">Oleaginous diatom</name>
    <dbReference type="NCBI Taxonomy" id="1519565"/>
    <lineage>
        <taxon>Eukaryota</taxon>
        <taxon>Sar</taxon>
        <taxon>Stramenopiles</taxon>
        <taxon>Ochrophyta</taxon>
        <taxon>Bacillariophyta</taxon>
        <taxon>Bacillariophyceae</taxon>
        <taxon>Bacillariophycidae</taxon>
        <taxon>Naviculales</taxon>
        <taxon>Naviculaceae</taxon>
        <taxon>Fistulifera</taxon>
    </lineage>
</organism>
<dbReference type="InterPro" id="IPR052390">
    <property type="entry name" value="tRNA_nt/polyA_polymerase"/>
</dbReference>
<dbReference type="SUPFAM" id="SSF64182">
    <property type="entry name" value="DHH phosphoesterases"/>
    <property type="match status" value="1"/>
</dbReference>
<evidence type="ECO:0000256" key="2">
    <source>
        <dbReference type="ARBA" id="ARBA00022694"/>
    </source>
</evidence>
<evidence type="ECO:0000259" key="12">
    <source>
        <dbReference type="PROSITE" id="PS50222"/>
    </source>
</evidence>
<dbReference type="InterPro" id="IPR018247">
    <property type="entry name" value="EF_Hand_1_Ca_BS"/>
</dbReference>
<evidence type="ECO:0000256" key="9">
    <source>
        <dbReference type="PROSITE-ProRule" id="PRU00703"/>
    </source>
</evidence>
<feature type="signal peptide" evidence="11">
    <location>
        <begin position="1"/>
        <end position="23"/>
    </location>
</feature>
<dbReference type="InParanoid" id="A0A1Z5JWQ6"/>
<reference evidence="14 15" key="1">
    <citation type="journal article" date="2015" name="Plant Cell">
        <title>Oil accumulation by the oleaginous diatom Fistulifera solaris as revealed by the genome and transcriptome.</title>
        <authorList>
            <person name="Tanaka T."/>
            <person name="Maeda Y."/>
            <person name="Veluchamy A."/>
            <person name="Tanaka M."/>
            <person name="Abida H."/>
            <person name="Marechal E."/>
            <person name="Bowler C."/>
            <person name="Muto M."/>
            <person name="Sunaga Y."/>
            <person name="Tanaka M."/>
            <person name="Yoshino T."/>
            <person name="Taniguchi T."/>
            <person name="Fukuda Y."/>
            <person name="Nemoto M."/>
            <person name="Matsumoto M."/>
            <person name="Wong P.S."/>
            <person name="Aburatani S."/>
            <person name="Fujibuchi W."/>
        </authorList>
    </citation>
    <scope>NUCLEOTIDE SEQUENCE [LARGE SCALE GENOMIC DNA]</scope>
    <source>
        <strain evidence="14 15">JPCC DA0580</strain>
    </source>
</reference>
<dbReference type="AlphaFoldDB" id="A0A1Z5JWQ6"/>
<keyword evidence="6" id="KW-0106">Calcium</keyword>
<proteinExistence type="predicted"/>
<dbReference type="InterPro" id="IPR011992">
    <property type="entry name" value="EF-hand-dom_pair"/>
</dbReference>
<dbReference type="InterPro" id="IPR000644">
    <property type="entry name" value="CBS_dom"/>
</dbReference>
<dbReference type="GO" id="GO:0005509">
    <property type="term" value="F:calcium ion binding"/>
    <property type="evidence" value="ECO:0007669"/>
    <property type="project" value="InterPro"/>
</dbReference>
<evidence type="ECO:0000256" key="4">
    <source>
        <dbReference type="ARBA" id="ARBA00022723"/>
    </source>
</evidence>
<evidence type="ECO:0000256" key="6">
    <source>
        <dbReference type="ARBA" id="ARBA00022837"/>
    </source>
</evidence>
<dbReference type="GO" id="GO:0004810">
    <property type="term" value="F:CCA tRNA nucleotidyltransferase activity"/>
    <property type="evidence" value="ECO:0007669"/>
    <property type="project" value="UniProtKB-EC"/>
</dbReference>
<evidence type="ECO:0000256" key="7">
    <source>
        <dbReference type="ARBA" id="ARBA00022842"/>
    </source>
</evidence>
<dbReference type="SUPFAM" id="SSF54631">
    <property type="entry name" value="CBS-domain pair"/>
    <property type="match status" value="1"/>
</dbReference>
<feature type="domain" description="CBS" evidence="13">
    <location>
        <begin position="548"/>
        <end position="606"/>
    </location>
</feature>
<dbReference type="Gene3D" id="3.10.310.30">
    <property type="match status" value="1"/>
</dbReference>
<feature type="compositionally biased region" description="Polar residues" evidence="10">
    <location>
        <begin position="48"/>
        <end position="60"/>
    </location>
</feature>
<dbReference type="SMART" id="SM00054">
    <property type="entry name" value="EFh"/>
    <property type="match status" value="2"/>
</dbReference>
<dbReference type="GO" id="GO:0003723">
    <property type="term" value="F:RNA binding"/>
    <property type="evidence" value="ECO:0007669"/>
    <property type="project" value="UniProtKB-KW"/>
</dbReference>
<comment type="caution">
    <text evidence="14">The sequence shown here is derived from an EMBL/GenBank/DDBJ whole genome shotgun (WGS) entry which is preliminary data.</text>
</comment>
<feature type="domain" description="CBS" evidence="13">
    <location>
        <begin position="639"/>
        <end position="698"/>
    </location>
</feature>
<dbReference type="Pfam" id="PF01368">
    <property type="entry name" value="DHH"/>
    <property type="match status" value="1"/>
</dbReference>
<dbReference type="PROSITE" id="PS51371">
    <property type="entry name" value="CBS"/>
    <property type="match status" value="2"/>
</dbReference>
<dbReference type="PANTHER" id="PTHR47788">
    <property type="entry name" value="POLYA POLYMERASE"/>
    <property type="match status" value="1"/>
</dbReference>
<evidence type="ECO:0000256" key="11">
    <source>
        <dbReference type="SAM" id="SignalP"/>
    </source>
</evidence>
<dbReference type="PANTHER" id="PTHR47788:SF1">
    <property type="entry name" value="A-ADDING TRNA NUCLEOTIDYLTRANSFERASE"/>
    <property type="match status" value="1"/>
</dbReference>
<dbReference type="InterPro" id="IPR001667">
    <property type="entry name" value="DDH_dom"/>
</dbReference>
<dbReference type="Gene3D" id="1.10.238.10">
    <property type="entry name" value="EF-hand"/>
    <property type="match status" value="1"/>
</dbReference>
<evidence type="ECO:0000256" key="10">
    <source>
        <dbReference type="SAM" id="MobiDB-lite"/>
    </source>
</evidence>
<dbReference type="Pfam" id="PF00571">
    <property type="entry name" value="CBS"/>
    <property type="match status" value="2"/>
</dbReference>
<dbReference type="GO" id="GO:0000166">
    <property type="term" value="F:nucleotide binding"/>
    <property type="evidence" value="ECO:0007669"/>
    <property type="project" value="UniProtKB-KW"/>
</dbReference>
<evidence type="ECO:0000313" key="14">
    <source>
        <dbReference type="EMBL" id="GAX18454.1"/>
    </source>
</evidence>
<feature type="domain" description="EF-hand" evidence="12">
    <location>
        <begin position="396"/>
        <end position="431"/>
    </location>
</feature>
<keyword evidence="4" id="KW-0479">Metal-binding</keyword>
<dbReference type="Proteomes" id="UP000198406">
    <property type="component" value="Unassembled WGS sequence"/>
</dbReference>
<evidence type="ECO:0000256" key="5">
    <source>
        <dbReference type="ARBA" id="ARBA00022741"/>
    </source>
</evidence>
<keyword evidence="14" id="KW-0808">Transferase</keyword>
<dbReference type="Pfam" id="PF13499">
    <property type="entry name" value="EF-hand_7"/>
    <property type="match status" value="1"/>
</dbReference>
<gene>
    <name evidence="14" type="ORF">FisN_2Lh109</name>
</gene>
<dbReference type="Gene3D" id="3.90.1640.10">
    <property type="entry name" value="inorganic pyrophosphatase (n-terminal core)"/>
    <property type="match status" value="1"/>
</dbReference>
<dbReference type="SUPFAM" id="SSF47473">
    <property type="entry name" value="EF-hand"/>
    <property type="match status" value="1"/>
</dbReference>
<keyword evidence="11" id="KW-0732">Signal</keyword>
<evidence type="ECO:0000259" key="13">
    <source>
        <dbReference type="PROSITE" id="PS51371"/>
    </source>
</evidence>
<dbReference type="SMART" id="SM00116">
    <property type="entry name" value="CBS"/>
    <property type="match status" value="2"/>
</dbReference>
<evidence type="ECO:0000256" key="8">
    <source>
        <dbReference type="ARBA" id="ARBA00022884"/>
    </source>
</evidence>
<feature type="chain" id="PRO_5012351355" evidence="11">
    <location>
        <begin position="24"/>
        <end position="726"/>
    </location>
</feature>
<dbReference type="GO" id="GO:0008033">
    <property type="term" value="P:tRNA processing"/>
    <property type="evidence" value="ECO:0007669"/>
    <property type="project" value="UniProtKB-KW"/>
</dbReference>
<dbReference type="PROSITE" id="PS51257">
    <property type="entry name" value="PROKAR_LIPOPROTEIN"/>
    <property type="match status" value="1"/>
</dbReference>
<evidence type="ECO:0000313" key="15">
    <source>
        <dbReference type="Proteomes" id="UP000198406"/>
    </source>
</evidence>
<dbReference type="InterPro" id="IPR046342">
    <property type="entry name" value="CBS_dom_sf"/>
</dbReference>
<evidence type="ECO:0000256" key="3">
    <source>
        <dbReference type="ARBA" id="ARBA00022695"/>
    </source>
</evidence>
<dbReference type="InterPro" id="IPR038763">
    <property type="entry name" value="DHH_sf"/>
</dbReference>
<dbReference type="OrthoDB" id="418595at2759"/>
<dbReference type="PROSITE" id="PS50222">
    <property type="entry name" value="EF_HAND_2"/>
    <property type="match status" value="2"/>
</dbReference>
<dbReference type="EMBL" id="BDSP01000130">
    <property type="protein sequence ID" value="GAX18454.1"/>
    <property type="molecule type" value="Genomic_DNA"/>
</dbReference>
<dbReference type="EC" id="2.7.7.72" evidence="14"/>